<dbReference type="Proteomes" id="UP000282574">
    <property type="component" value="Unassembled WGS sequence"/>
</dbReference>
<dbReference type="EMBL" id="RSCK01000097">
    <property type="protein sequence ID" value="RUT03672.1"/>
    <property type="molecule type" value="Genomic_DNA"/>
</dbReference>
<gene>
    <name evidence="1" type="ORF">DSM107010_60080</name>
</gene>
<comment type="caution">
    <text evidence="1">The sequence shown here is derived from an EMBL/GenBank/DDBJ whole genome shotgun (WGS) entry which is preliminary data.</text>
</comment>
<accession>A0AB37UAN8</accession>
<keyword evidence="2" id="KW-1185">Reference proteome</keyword>
<protein>
    <recommendedName>
        <fullName evidence="3">CopG-like ribbon-helix-helix domain-containing protein</fullName>
    </recommendedName>
</protein>
<proteinExistence type="predicted"/>
<name>A0AB37UAN8_9CYAN</name>
<evidence type="ECO:0000313" key="1">
    <source>
        <dbReference type="EMBL" id="RUT03672.1"/>
    </source>
</evidence>
<organism evidence="1 2">
    <name type="scientific">Chroococcidiopsis cubana SAG 39.79</name>
    <dbReference type="NCBI Taxonomy" id="388085"/>
    <lineage>
        <taxon>Bacteria</taxon>
        <taxon>Bacillati</taxon>
        <taxon>Cyanobacteriota</taxon>
        <taxon>Cyanophyceae</taxon>
        <taxon>Chroococcidiopsidales</taxon>
        <taxon>Chroococcidiopsidaceae</taxon>
        <taxon>Chroococcidiopsis</taxon>
    </lineage>
</organism>
<evidence type="ECO:0008006" key="3">
    <source>
        <dbReference type="Google" id="ProtNLM"/>
    </source>
</evidence>
<evidence type="ECO:0000313" key="2">
    <source>
        <dbReference type="Proteomes" id="UP000282574"/>
    </source>
</evidence>
<sequence length="66" mass="7494">MAKRTQKDTQFKPEGDEALSRKVIGVKVSLEVENALNKLPTTERGRWLRKVITEAVKTELLKDEVA</sequence>
<dbReference type="RefSeq" id="WP_127024725.1">
    <property type="nucleotide sequence ID" value="NZ_JAVKZF010000004.1"/>
</dbReference>
<dbReference type="AlphaFoldDB" id="A0AB37UAN8"/>
<reference evidence="1 2" key="1">
    <citation type="journal article" date="2019" name="Genome Biol. Evol.">
        <title>Day and night: Metabolic profiles and evolutionary relationships of six axenic non-marine cyanobacteria.</title>
        <authorList>
            <person name="Will S.E."/>
            <person name="Henke P."/>
            <person name="Boedeker C."/>
            <person name="Huang S."/>
            <person name="Brinkmann H."/>
            <person name="Rohde M."/>
            <person name="Jarek M."/>
            <person name="Friedl T."/>
            <person name="Seufert S."/>
            <person name="Schumacher M."/>
            <person name="Overmann J."/>
            <person name="Neumann-Schaal M."/>
            <person name="Petersen J."/>
        </authorList>
    </citation>
    <scope>NUCLEOTIDE SEQUENCE [LARGE SCALE GENOMIC DNA]</scope>
    <source>
        <strain evidence="1 2">SAG 39.79</strain>
    </source>
</reference>